<evidence type="ECO:0000256" key="2">
    <source>
        <dbReference type="ARBA" id="ARBA00011245"/>
    </source>
</evidence>
<dbReference type="CDD" id="cd17298">
    <property type="entry name" value="DUF1907"/>
    <property type="match status" value="1"/>
</dbReference>
<evidence type="ECO:0000313" key="8">
    <source>
        <dbReference type="EMBL" id="CAI8015308.1"/>
    </source>
</evidence>
<evidence type="ECO:0000256" key="4">
    <source>
        <dbReference type="ARBA" id="ARBA00022801"/>
    </source>
</evidence>
<proteinExistence type="predicted"/>
<reference evidence="8" key="1">
    <citation type="submission" date="2023-03" db="EMBL/GenBank/DDBJ databases">
        <authorList>
            <person name="Steffen K."/>
            <person name="Cardenas P."/>
        </authorList>
    </citation>
    <scope>NUCLEOTIDE SEQUENCE</scope>
</reference>
<dbReference type="Pfam" id="PF08925">
    <property type="entry name" value="DUF1907"/>
    <property type="match status" value="1"/>
</dbReference>
<evidence type="ECO:0000256" key="6">
    <source>
        <dbReference type="ARBA" id="ARBA00023242"/>
    </source>
</evidence>
<dbReference type="GO" id="GO:0005634">
    <property type="term" value="C:nucleus"/>
    <property type="evidence" value="ECO:0007669"/>
    <property type="project" value="UniProtKB-SubCell"/>
</dbReference>
<evidence type="ECO:0000259" key="7">
    <source>
        <dbReference type="SMART" id="SM01168"/>
    </source>
</evidence>
<dbReference type="Proteomes" id="UP001174909">
    <property type="component" value="Unassembled WGS sequence"/>
</dbReference>
<keyword evidence="5" id="KW-0862">Zinc</keyword>
<evidence type="ECO:0000256" key="3">
    <source>
        <dbReference type="ARBA" id="ARBA00022723"/>
    </source>
</evidence>
<feature type="domain" description="DUF1907" evidence="7">
    <location>
        <begin position="21"/>
        <end position="311"/>
    </location>
</feature>
<comment type="caution">
    <text evidence="8">The sequence shown here is derived from an EMBL/GenBank/DDBJ whole genome shotgun (WGS) entry which is preliminary data.</text>
</comment>
<gene>
    <name evidence="8" type="ORF">GBAR_LOCUS9494</name>
</gene>
<keyword evidence="3" id="KW-0479">Metal-binding</keyword>
<dbReference type="SUPFAM" id="SSF117856">
    <property type="entry name" value="AF0104/ALDC/Ptd012-like"/>
    <property type="match status" value="1"/>
</dbReference>
<comment type="subcellular location">
    <subcellularLocation>
        <location evidence="1">Nucleus</location>
    </subcellularLocation>
</comment>
<evidence type="ECO:0000313" key="9">
    <source>
        <dbReference type="Proteomes" id="UP001174909"/>
    </source>
</evidence>
<dbReference type="SMART" id="SM01168">
    <property type="entry name" value="DUF1907"/>
    <property type="match status" value="1"/>
</dbReference>
<keyword evidence="6" id="KW-0539">Nucleus</keyword>
<dbReference type="InterPro" id="IPR015021">
    <property type="entry name" value="C11orf54_DUF1907"/>
</dbReference>
<sequence length="323" mass="34543">MSLPVEKRALLVPPLEELAEVLEEGLKGNFSEVSVSVVECPDLSLPTWNLAAQGLCGSPRLLDVGGVPYLMPVPDKTKTYDLGQLAALAGLPGGLIIGAGAGSSQAAGVNCEMMPNALAPHSSSPGTNLTHIARVSTEDGSCILERYPSLEAGPLANVLISEGKPGTVKCVNVEAFGSVLEIQARRRTGSDNFVSAMRKTVAGRYGAEPVGMGGVFQIKSGRAKLHVMPDFSVTPLTSDEDVNKWLRFYDTSSPLVCLSEFVSHDPGLDLRVEHTHCFSNHGDGGHYHCDTTPDIVHYHGFFTVAEQLIRVDRPQLTHNFGRD</sequence>
<keyword evidence="9" id="KW-1185">Reference proteome</keyword>
<dbReference type="GO" id="GO:0016788">
    <property type="term" value="F:hydrolase activity, acting on ester bonds"/>
    <property type="evidence" value="ECO:0007669"/>
    <property type="project" value="TreeGrafter"/>
</dbReference>
<name>A0AA35WBJ5_GEOBA</name>
<dbReference type="PANTHER" id="PTHR13204:SF1">
    <property type="entry name" value="ESTER HYDROLASE C11ORF54"/>
    <property type="match status" value="1"/>
</dbReference>
<evidence type="ECO:0000256" key="1">
    <source>
        <dbReference type="ARBA" id="ARBA00004123"/>
    </source>
</evidence>
<organism evidence="8 9">
    <name type="scientific">Geodia barretti</name>
    <name type="common">Barrett's horny sponge</name>
    <dbReference type="NCBI Taxonomy" id="519541"/>
    <lineage>
        <taxon>Eukaryota</taxon>
        <taxon>Metazoa</taxon>
        <taxon>Porifera</taxon>
        <taxon>Demospongiae</taxon>
        <taxon>Heteroscleromorpha</taxon>
        <taxon>Tetractinellida</taxon>
        <taxon>Astrophorina</taxon>
        <taxon>Geodiidae</taxon>
        <taxon>Geodia</taxon>
    </lineage>
</organism>
<evidence type="ECO:0000256" key="5">
    <source>
        <dbReference type="ARBA" id="ARBA00022833"/>
    </source>
</evidence>
<dbReference type="EMBL" id="CASHTH010001433">
    <property type="protein sequence ID" value="CAI8015308.1"/>
    <property type="molecule type" value="Genomic_DNA"/>
</dbReference>
<keyword evidence="4 8" id="KW-0378">Hydrolase</keyword>
<accession>A0AA35WBJ5</accession>
<comment type="subunit">
    <text evidence="2">Monomer.</text>
</comment>
<dbReference type="GO" id="GO:0008270">
    <property type="term" value="F:zinc ion binding"/>
    <property type="evidence" value="ECO:0007669"/>
    <property type="project" value="TreeGrafter"/>
</dbReference>
<protein>
    <submittedName>
        <fullName evidence="8">Ester hydrolase C11orf54 homolog</fullName>
    </submittedName>
</protein>
<dbReference type="PANTHER" id="PTHR13204">
    <property type="entry name" value="PTD012 PROTEIN"/>
    <property type="match status" value="1"/>
</dbReference>
<dbReference type="AlphaFoldDB" id="A0AA35WBJ5"/>